<keyword evidence="3" id="KW-1185">Reference proteome</keyword>
<organism evidence="2 3">
    <name type="scientific">Patulibacter brassicae</name>
    <dbReference type="NCBI Taxonomy" id="1705717"/>
    <lineage>
        <taxon>Bacteria</taxon>
        <taxon>Bacillati</taxon>
        <taxon>Actinomycetota</taxon>
        <taxon>Thermoleophilia</taxon>
        <taxon>Solirubrobacterales</taxon>
        <taxon>Patulibacteraceae</taxon>
        <taxon>Patulibacter</taxon>
    </lineage>
</organism>
<dbReference type="Proteomes" id="UP001277761">
    <property type="component" value="Unassembled WGS sequence"/>
</dbReference>
<reference evidence="2 3" key="1">
    <citation type="submission" date="2023-11" db="EMBL/GenBank/DDBJ databases">
        <authorList>
            <person name="Xu M."/>
            <person name="Jiang T."/>
        </authorList>
    </citation>
    <scope>NUCLEOTIDE SEQUENCE [LARGE SCALE GENOMIC DNA]</scope>
    <source>
        <strain evidence="2 3">SD</strain>
    </source>
</reference>
<dbReference type="GO" id="GO:0016787">
    <property type="term" value="F:hydrolase activity"/>
    <property type="evidence" value="ECO:0007669"/>
    <property type="project" value="UniProtKB-KW"/>
</dbReference>
<protein>
    <submittedName>
        <fullName evidence="2">Alpha/beta hydrolase</fullName>
    </submittedName>
</protein>
<keyword evidence="2" id="KW-0378">Hydrolase</keyword>
<accession>A0ABU4VN34</accession>
<dbReference type="EMBL" id="JAXAVX010000005">
    <property type="protein sequence ID" value="MDX8152283.1"/>
    <property type="molecule type" value="Genomic_DNA"/>
</dbReference>
<gene>
    <name evidence="2" type="ORF">SK069_11800</name>
</gene>
<evidence type="ECO:0000313" key="3">
    <source>
        <dbReference type="Proteomes" id="UP001277761"/>
    </source>
</evidence>
<comment type="caution">
    <text evidence="2">The sequence shown here is derived from an EMBL/GenBank/DDBJ whole genome shotgun (WGS) entry which is preliminary data.</text>
</comment>
<dbReference type="Pfam" id="PF12697">
    <property type="entry name" value="Abhydrolase_6"/>
    <property type="match status" value="1"/>
</dbReference>
<dbReference type="InterPro" id="IPR000073">
    <property type="entry name" value="AB_hydrolase_1"/>
</dbReference>
<evidence type="ECO:0000313" key="2">
    <source>
        <dbReference type="EMBL" id="MDX8152283.1"/>
    </source>
</evidence>
<dbReference type="InterPro" id="IPR029058">
    <property type="entry name" value="AB_hydrolase_fold"/>
</dbReference>
<evidence type="ECO:0000259" key="1">
    <source>
        <dbReference type="Pfam" id="PF12697"/>
    </source>
</evidence>
<dbReference type="RefSeq" id="WP_319954438.1">
    <property type="nucleotide sequence ID" value="NZ_JAXAVX010000005.1"/>
</dbReference>
<dbReference type="SUPFAM" id="SSF53474">
    <property type="entry name" value="alpha/beta-Hydrolases"/>
    <property type="match status" value="1"/>
</dbReference>
<proteinExistence type="predicted"/>
<dbReference type="Gene3D" id="3.40.50.1820">
    <property type="entry name" value="alpha/beta hydrolase"/>
    <property type="match status" value="1"/>
</dbReference>
<sequence length="296" mass="32146">MPTIDLPQGPIEYREAGPAGAPRPVLFVHGALVDARLWTGVADALAARGVRSIAPTLPLGSHRLPMRPDADLAPRGIARLLLDLIAALDLDDVTIVANDSGGAISQMLLDLDASRIGRLVLTNCDAFETFPPFPFNVVFHLMASRWRMRPLLAAMRARPLRHSPLAFGMLSERPDPALTRSWIEPGATDPGIRADTLRLLRGVRPAELRVATERLVRFDRPALLVWGDADRFFTPELGRRVAALLPDSRFVPIPGGRTFVALDRPEEVARTIADWLEERSPVLAGTAGPDAAPATA</sequence>
<dbReference type="InterPro" id="IPR050266">
    <property type="entry name" value="AB_hydrolase_sf"/>
</dbReference>
<name>A0ABU4VN34_9ACTN</name>
<dbReference type="PANTHER" id="PTHR43798">
    <property type="entry name" value="MONOACYLGLYCEROL LIPASE"/>
    <property type="match status" value="1"/>
</dbReference>
<feature type="domain" description="AB hydrolase-1" evidence="1">
    <location>
        <begin position="25"/>
        <end position="270"/>
    </location>
</feature>